<dbReference type="InterPro" id="IPR016142">
    <property type="entry name" value="Citrate_synth-like_lrg_a-sub"/>
</dbReference>
<dbReference type="GO" id="GO:0005759">
    <property type="term" value="C:mitochondrial matrix"/>
    <property type="evidence" value="ECO:0007669"/>
    <property type="project" value="TreeGrafter"/>
</dbReference>
<sequence length="496" mass="52936">MRTNSWFARPCSGPANPRMPPAYATKGSHQALERSAVACVTTLPKVCSAWTMVKRRAKDALAGAPRPRGPHQELAVVLVSAPRAGGAHGDGQQGSDHPDAVLAEELGHPLLRKTSLGVGGLRHGAVAGLKPQQSERLQQHWVHRLARRRRPRPSRGRGRAAGDVARGPPAAAGGPGPPPPGEPMHPMLLQALALLRLQPRHSAMAKAADSEGGLAKEGVPELFCEDSIWVIGALLAITMRSSSAWRRDEDYGEFLVRAARTGCPGKCQDQLSEDAKASFARLFTMVHAEHTLGSVVTHATALLSSAWCDPFVAYAGGILGFAGPLHGRANQEFVRMLRELRAWHDAAAADARGAPGLPGPSALEEWVSQRLLAGKMVYGFGCKHPYPDPRYVLMLEFARKHALAQHSPLVALAVHLGEELPAVLRRASRAANPYPNPDAISGVLLQECLGVGPETRHPALLAQARAIGALAAAAWHRALGLPIERPQSLWVPLVDA</sequence>
<dbReference type="Gene3D" id="1.10.230.10">
    <property type="entry name" value="Cytochrome P450-Terp, domain 2"/>
    <property type="match status" value="1"/>
</dbReference>
<feature type="compositionally biased region" description="Basic residues" evidence="2">
    <location>
        <begin position="141"/>
        <end position="158"/>
    </location>
</feature>
<dbReference type="EMBL" id="HBNR01049012">
    <property type="protein sequence ID" value="CAE4611870.1"/>
    <property type="molecule type" value="Transcribed_RNA"/>
</dbReference>
<dbReference type="AlphaFoldDB" id="A0A6T1EXA6"/>
<evidence type="ECO:0000256" key="1">
    <source>
        <dbReference type="RuleBase" id="RU000441"/>
    </source>
</evidence>
<feature type="compositionally biased region" description="Low complexity" evidence="2">
    <location>
        <begin position="161"/>
        <end position="172"/>
    </location>
</feature>
<reference evidence="3" key="1">
    <citation type="submission" date="2021-01" db="EMBL/GenBank/DDBJ databases">
        <authorList>
            <person name="Corre E."/>
            <person name="Pelletier E."/>
            <person name="Niang G."/>
            <person name="Scheremetjew M."/>
            <person name="Finn R."/>
            <person name="Kale V."/>
            <person name="Holt S."/>
            <person name="Cochrane G."/>
            <person name="Meng A."/>
            <person name="Brown T."/>
            <person name="Cohen L."/>
        </authorList>
    </citation>
    <scope>NUCLEOTIDE SEQUENCE</scope>
    <source>
        <strain evidence="3">CCMP3105</strain>
    </source>
</reference>
<dbReference type="GO" id="GO:0046912">
    <property type="term" value="F:acyltransferase activity, acyl groups converted into alkyl on transfer"/>
    <property type="evidence" value="ECO:0007669"/>
    <property type="project" value="InterPro"/>
</dbReference>
<dbReference type="Gene3D" id="1.10.580.10">
    <property type="entry name" value="Citrate Synthase, domain 1"/>
    <property type="match status" value="1"/>
</dbReference>
<dbReference type="InterPro" id="IPR036969">
    <property type="entry name" value="Citrate_synthase_sf"/>
</dbReference>
<feature type="region of interest" description="Disordered" evidence="2">
    <location>
        <begin position="127"/>
        <end position="185"/>
    </location>
</feature>
<proteinExistence type="inferred from homology"/>
<dbReference type="InterPro" id="IPR002020">
    <property type="entry name" value="Citrate_synthase"/>
</dbReference>
<dbReference type="Pfam" id="PF00285">
    <property type="entry name" value="Citrate_synt"/>
    <property type="match status" value="1"/>
</dbReference>
<gene>
    <name evidence="3" type="ORF">AMON00008_LOCUS34233</name>
</gene>
<dbReference type="InterPro" id="IPR016143">
    <property type="entry name" value="Citrate_synth-like_sm_a-sub"/>
</dbReference>
<keyword evidence="1" id="KW-0808">Transferase</keyword>
<name>A0A6T1EXA6_9DINO</name>
<evidence type="ECO:0000313" key="3">
    <source>
        <dbReference type="EMBL" id="CAE4611870.1"/>
    </source>
</evidence>
<protein>
    <recommendedName>
        <fullName evidence="1">Citrate synthase</fullName>
    </recommendedName>
</protein>
<dbReference type="SUPFAM" id="SSF48256">
    <property type="entry name" value="Citrate synthase"/>
    <property type="match status" value="1"/>
</dbReference>
<comment type="similarity">
    <text evidence="1">Belongs to the citrate synthase family.</text>
</comment>
<dbReference type="GO" id="GO:0005975">
    <property type="term" value="P:carbohydrate metabolic process"/>
    <property type="evidence" value="ECO:0007669"/>
    <property type="project" value="TreeGrafter"/>
</dbReference>
<accession>A0A6T1EXA6</accession>
<dbReference type="GO" id="GO:0006099">
    <property type="term" value="P:tricarboxylic acid cycle"/>
    <property type="evidence" value="ECO:0007669"/>
    <property type="project" value="TreeGrafter"/>
</dbReference>
<dbReference type="PANTHER" id="PTHR11739:SF8">
    <property type="entry name" value="CITRATE SYNTHASE, MITOCHONDRIAL"/>
    <property type="match status" value="1"/>
</dbReference>
<dbReference type="PRINTS" id="PR00143">
    <property type="entry name" value="CITRTSNTHASE"/>
</dbReference>
<evidence type="ECO:0000256" key="2">
    <source>
        <dbReference type="SAM" id="MobiDB-lite"/>
    </source>
</evidence>
<dbReference type="PANTHER" id="PTHR11739">
    <property type="entry name" value="CITRATE SYNTHASE"/>
    <property type="match status" value="1"/>
</dbReference>
<organism evidence="3">
    <name type="scientific">Alexandrium monilatum</name>
    <dbReference type="NCBI Taxonomy" id="311494"/>
    <lineage>
        <taxon>Eukaryota</taxon>
        <taxon>Sar</taxon>
        <taxon>Alveolata</taxon>
        <taxon>Dinophyceae</taxon>
        <taxon>Gonyaulacales</taxon>
        <taxon>Pyrocystaceae</taxon>
        <taxon>Alexandrium</taxon>
    </lineage>
</organism>